<dbReference type="EMBL" id="HBUF01677208">
    <property type="protein sequence ID" value="CAG6791619.1"/>
    <property type="molecule type" value="Transcribed_RNA"/>
</dbReference>
<sequence>MSSRTSFVLSSGVLLFLSLCSASYAYFTIADFGSKVSTCYKEYTEHEFGIALLQIQEHFELFDFFSDRAEIIKHFNDQKSKIFVDSCLMACYQFYILFNKMTSLQSVDLSVLKVVCICVRFRDTGHPKLQCDEIGNAVLNLDEQLVNKLFAEGDVDYSNTNNTEVAKMALECATKIKPLEGPQPGKY</sequence>
<feature type="signal peptide" evidence="1">
    <location>
        <begin position="1"/>
        <end position="25"/>
    </location>
</feature>
<accession>A0A8D9BZB1</accession>
<name>A0A8D9BZB1_9HEMI</name>
<dbReference type="EMBL" id="HBUF01677209">
    <property type="protein sequence ID" value="CAG6791620.1"/>
    <property type="molecule type" value="Transcribed_RNA"/>
</dbReference>
<dbReference type="EMBL" id="HBUF01677206">
    <property type="protein sequence ID" value="CAG6791617.1"/>
    <property type="molecule type" value="Transcribed_RNA"/>
</dbReference>
<feature type="chain" id="PRO_5035639570" evidence="1">
    <location>
        <begin position="26"/>
        <end position="187"/>
    </location>
</feature>
<dbReference type="AlphaFoldDB" id="A0A8D9BZB1"/>
<protein>
    <submittedName>
        <fullName evidence="2">Uncharacterized protein</fullName>
    </submittedName>
</protein>
<proteinExistence type="predicted"/>
<evidence type="ECO:0000256" key="1">
    <source>
        <dbReference type="SAM" id="SignalP"/>
    </source>
</evidence>
<keyword evidence="1" id="KW-0732">Signal</keyword>
<organism evidence="2">
    <name type="scientific">Cacopsylla melanoneura</name>
    <dbReference type="NCBI Taxonomy" id="428564"/>
    <lineage>
        <taxon>Eukaryota</taxon>
        <taxon>Metazoa</taxon>
        <taxon>Ecdysozoa</taxon>
        <taxon>Arthropoda</taxon>
        <taxon>Hexapoda</taxon>
        <taxon>Insecta</taxon>
        <taxon>Pterygota</taxon>
        <taxon>Neoptera</taxon>
        <taxon>Paraneoptera</taxon>
        <taxon>Hemiptera</taxon>
        <taxon>Sternorrhyncha</taxon>
        <taxon>Psylloidea</taxon>
        <taxon>Psyllidae</taxon>
        <taxon>Psyllinae</taxon>
        <taxon>Cacopsylla</taxon>
    </lineage>
</organism>
<evidence type="ECO:0000313" key="2">
    <source>
        <dbReference type="EMBL" id="CAG6791617.1"/>
    </source>
</evidence>
<reference evidence="2" key="1">
    <citation type="submission" date="2021-05" db="EMBL/GenBank/DDBJ databases">
        <authorList>
            <person name="Alioto T."/>
            <person name="Alioto T."/>
            <person name="Gomez Garrido J."/>
        </authorList>
    </citation>
    <scope>NUCLEOTIDE SEQUENCE</scope>
</reference>